<dbReference type="GO" id="GO:0009376">
    <property type="term" value="C:HslUV protease complex"/>
    <property type="evidence" value="ECO:0007669"/>
    <property type="project" value="UniProtKB-UniRule"/>
</dbReference>
<comment type="similarity">
    <text evidence="2 11">Belongs to the ClpX chaperone family. HslU subfamily.</text>
</comment>
<dbReference type="InterPro" id="IPR019489">
    <property type="entry name" value="Clp_ATPase_C"/>
</dbReference>
<evidence type="ECO:0000313" key="14">
    <source>
        <dbReference type="EMBL" id="RDV24179.1"/>
    </source>
</evidence>
<dbReference type="GO" id="GO:0005524">
    <property type="term" value="F:ATP binding"/>
    <property type="evidence" value="ECO:0007669"/>
    <property type="project" value="UniProtKB-UniRule"/>
</dbReference>
<keyword evidence="4 11" id="KW-0547">Nucleotide-binding</keyword>
<dbReference type="HAMAP" id="MF_00249">
    <property type="entry name" value="HslU"/>
    <property type="match status" value="1"/>
</dbReference>
<evidence type="ECO:0000256" key="11">
    <source>
        <dbReference type="HAMAP-Rule" id="MF_00249"/>
    </source>
</evidence>
<dbReference type="InterPro" id="IPR050052">
    <property type="entry name" value="ATP-dep_Clp_protease_ClpX"/>
</dbReference>
<evidence type="ECO:0000256" key="7">
    <source>
        <dbReference type="ARBA" id="ARBA00054052"/>
    </source>
</evidence>
<dbReference type="PANTHER" id="PTHR48102:SF3">
    <property type="entry name" value="ATP-DEPENDENT PROTEASE ATPASE SUBUNIT HSLU"/>
    <property type="match status" value="1"/>
</dbReference>
<dbReference type="NCBIfam" id="TIGR00390">
    <property type="entry name" value="hslU"/>
    <property type="match status" value="1"/>
</dbReference>
<keyword evidence="15" id="KW-1185">Reference proteome</keyword>
<evidence type="ECO:0000256" key="6">
    <source>
        <dbReference type="ARBA" id="ARBA00023186"/>
    </source>
</evidence>
<dbReference type="PANTHER" id="PTHR48102">
    <property type="entry name" value="ATP-DEPENDENT CLP PROTEASE ATP-BINDING SUBUNIT CLPX-LIKE, MITOCHONDRIAL-RELATED"/>
    <property type="match status" value="1"/>
</dbReference>
<dbReference type="EMBL" id="QRHA01000013">
    <property type="protein sequence ID" value="RDV24179.1"/>
    <property type="molecule type" value="Genomic_DNA"/>
</dbReference>
<evidence type="ECO:0000259" key="12">
    <source>
        <dbReference type="SMART" id="SM00382"/>
    </source>
</evidence>
<comment type="caution">
    <text evidence="14">The sequence shown here is derived from an EMBL/GenBank/DDBJ whole genome shotgun (WGS) entry which is preliminary data.</text>
</comment>
<dbReference type="InterPro" id="IPR027417">
    <property type="entry name" value="P-loop_NTPase"/>
</dbReference>
<dbReference type="InterPro" id="IPR003593">
    <property type="entry name" value="AAA+_ATPase"/>
</dbReference>
<dbReference type="OrthoDB" id="9804062at2"/>
<dbReference type="Gene3D" id="1.10.8.60">
    <property type="match status" value="1"/>
</dbReference>
<dbReference type="Proteomes" id="UP000256561">
    <property type="component" value="Unassembled WGS sequence"/>
</dbReference>
<dbReference type="RefSeq" id="WP_115594284.1">
    <property type="nucleotide sequence ID" value="NZ_QRHA01000013.1"/>
</dbReference>
<dbReference type="Pfam" id="PF07724">
    <property type="entry name" value="AAA_2"/>
    <property type="match status" value="1"/>
</dbReference>
<dbReference type="FunFam" id="3.40.50.300:FF:000213">
    <property type="entry name" value="ATP-dependent protease ATPase subunit HslU"/>
    <property type="match status" value="1"/>
</dbReference>
<protein>
    <recommendedName>
        <fullName evidence="9 11">ATP-dependent protease ATPase subunit HslU</fullName>
    </recommendedName>
    <alternativeName>
        <fullName evidence="10 11">Unfoldase HslU</fullName>
    </alternativeName>
</protein>
<comment type="subunit">
    <text evidence="8 11">A double ring-shaped homohexamer of HslV is capped on each side by a ring-shaped HslU homohexamer. The assembly of the HslU/HslV complex is dependent on binding of ATP.</text>
</comment>
<keyword evidence="3 11" id="KW-0963">Cytoplasm</keyword>
<accession>A0A3D8M3B1</accession>
<dbReference type="InterPro" id="IPR004491">
    <property type="entry name" value="HslU"/>
</dbReference>
<evidence type="ECO:0000259" key="13">
    <source>
        <dbReference type="SMART" id="SM01086"/>
    </source>
</evidence>
<feature type="binding site" evidence="11">
    <location>
        <position position="320"/>
    </location>
    <ligand>
        <name>ATP</name>
        <dbReference type="ChEBI" id="CHEBI:30616"/>
    </ligand>
</feature>
<evidence type="ECO:0000256" key="3">
    <source>
        <dbReference type="ARBA" id="ARBA00022490"/>
    </source>
</evidence>
<evidence type="ECO:0000313" key="15">
    <source>
        <dbReference type="Proteomes" id="UP000256561"/>
    </source>
</evidence>
<comment type="subcellular location">
    <subcellularLocation>
        <location evidence="1 11">Cytoplasm</location>
    </subcellularLocation>
</comment>
<dbReference type="NCBIfam" id="NF003544">
    <property type="entry name" value="PRK05201.1"/>
    <property type="match status" value="1"/>
</dbReference>
<dbReference type="CDD" id="cd19498">
    <property type="entry name" value="RecA-like_HslU"/>
    <property type="match status" value="1"/>
</dbReference>
<dbReference type="FunFam" id="3.40.50.300:FF:000220">
    <property type="entry name" value="ATP-dependent protease ATPase subunit HslU"/>
    <property type="match status" value="1"/>
</dbReference>
<dbReference type="Gene3D" id="1.10.8.10">
    <property type="entry name" value="DNA helicase RuvA subunit, C-terminal domain"/>
    <property type="match status" value="2"/>
</dbReference>
<evidence type="ECO:0000256" key="2">
    <source>
        <dbReference type="ARBA" id="ARBA00009771"/>
    </source>
</evidence>
<keyword evidence="5 11" id="KW-0067">ATP-binding</keyword>
<reference evidence="15" key="1">
    <citation type="submission" date="2018-08" db="EMBL/GenBank/DDBJ databases">
        <authorList>
            <person name="Zhang J."/>
            <person name="Du Z.-J."/>
        </authorList>
    </citation>
    <scope>NUCLEOTIDE SEQUENCE [LARGE SCALE GENOMIC DNA]</scope>
    <source>
        <strain evidence="15">KCTC 52655</strain>
    </source>
</reference>
<dbReference type="GO" id="GO:0036402">
    <property type="term" value="F:proteasome-activating activity"/>
    <property type="evidence" value="ECO:0007669"/>
    <property type="project" value="UniProtKB-UniRule"/>
</dbReference>
<evidence type="ECO:0000256" key="9">
    <source>
        <dbReference type="ARBA" id="ARBA00070260"/>
    </source>
</evidence>
<evidence type="ECO:0000256" key="4">
    <source>
        <dbReference type="ARBA" id="ARBA00022741"/>
    </source>
</evidence>
<dbReference type="SMART" id="SM00382">
    <property type="entry name" value="AAA"/>
    <property type="match status" value="1"/>
</dbReference>
<keyword evidence="6 11" id="KW-0143">Chaperone</keyword>
<dbReference type="GO" id="GO:0043335">
    <property type="term" value="P:protein unfolding"/>
    <property type="evidence" value="ECO:0007669"/>
    <property type="project" value="UniProtKB-UniRule"/>
</dbReference>
<sequence length="442" mass="50060">MSEMTPREIVHELDRHIIGQQDAKRAVSIALRNRWRRMQLPEELRQEVTPKNILMIGPTGVGKTEIARRLAKLANAPFIKVEATKFTEVGYVGKEVESIIRDLADIAVKMTKEREMAKVKYRAEEAAEERILDALIPPPENVWGQKEEVEDRGTRQNFRKKLREGDLDDKEIEIDVSLPQVGVEIMAPPGMEDMTNQLQSMFQNLSGSQKKKKKLKIKDAKKLLVEEEAARLVNQEDLKDKAIESVEQHGIVFIDEIDKICKREGNTSADVSREGVQRDLLPLVEGSTVSTKHGMVKTDHILFIASGAFQMSKPSDLIPELQGRLPIRVELAALEVADFKRILTEPNASLTEQYRALMATEGVSVEFTESGIQRIAEAAWQVNERTENIGARRLHTVLERLMEEISFSASEKQGESFVIDDNYVNSHLESLVENEDLSRFIL</sequence>
<name>A0A3D8M3B1_9ALTE</name>
<feature type="binding site" evidence="11">
    <location>
        <begin position="60"/>
        <end position="65"/>
    </location>
    <ligand>
        <name>ATP</name>
        <dbReference type="ChEBI" id="CHEBI:30616"/>
    </ligand>
</feature>
<dbReference type="SUPFAM" id="SSF52540">
    <property type="entry name" value="P-loop containing nucleoside triphosphate hydrolases"/>
    <property type="match status" value="1"/>
</dbReference>
<dbReference type="AlphaFoldDB" id="A0A3D8M3B1"/>
<feature type="domain" description="Clp ATPase C-terminal" evidence="13">
    <location>
        <begin position="334"/>
        <end position="430"/>
    </location>
</feature>
<evidence type="ECO:0000256" key="8">
    <source>
        <dbReference type="ARBA" id="ARBA00064434"/>
    </source>
</evidence>
<feature type="binding site" evidence="11">
    <location>
        <position position="392"/>
    </location>
    <ligand>
        <name>ATP</name>
        <dbReference type="ChEBI" id="CHEBI:30616"/>
    </ligand>
</feature>
<dbReference type="Gene3D" id="3.40.50.300">
    <property type="entry name" value="P-loop containing nucleotide triphosphate hydrolases"/>
    <property type="match status" value="1"/>
</dbReference>
<proteinExistence type="inferred from homology"/>
<dbReference type="FunFam" id="1.10.8.10:FF:000028">
    <property type="entry name" value="ATP-dependent protease ATPase subunit HslU"/>
    <property type="match status" value="1"/>
</dbReference>
<gene>
    <name evidence="11 14" type="primary">hslU</name>
    <name evidence="14" type="ORF">DXV75_15230</name>
</gene>
<dbReference type="FunFam" id="1.10.8.60:FF:000027">
    <property type="entry name" value="ATP-dependent protease ATPase subunit HslU"/>
    <property type="match status" value="1"/>
</dbReference>
<dbReference type="InterPro" id="IPR003959">
    <property type="entry name" value="ATPase_AAA_core"/>
</dbReference>
<dbReference type="GO" id="GO:0016887">
    <property type="term" value="F:ATP hydrolysis activity"/>
    <property type="evidence" value="ECO:0007669"/>
    <property type="project" value="InterPro"/>
</dbReference>
<feature type="domain" description="AAA+ ATPase" evidence="12">
    <location>
        <begin position="49"/>
        <end position="331"/>
    </location>
</feature>
<evidence type="ECO:0000256" key="10">
    <source>
        <dbReference type="ARBA" id="ARBA00082554"/>
    </source>
</evidence>
<dbReference type="Pfam" id="PF00004">
    <property type="entry name" value="AAA"/>
    <property type="match status" value="1"/>
</dbReference>
<dbReference type="GO" id="GO:0008233">
    <property type="term" value="F:peptidase activity"/>
    <property type="evidence" value="ECO:0007669"/>
    <property type="project" value="InterPro"/>
</dbReference>
<organism evidence="14 15">
    <name type="scientific">Alteromonas aestuariivivens</name>
    <dbReference type="NCBI Taxonomy" id="1938339"/>
    <lineage>
        <taxon>Bacteria</taxon>
        <taxon>Pseudomonadati</taxon>
        <taxon>Pseudomonadota</taxon>
        <taxon>Gammaproteobacteria</taxon>
        <taxon>Alteromonadales</taxon>
        <taxon>Alteromonadaceae</taxon>
        <taxon>Alteromonas/Salinimonas group</taxon>
        <taxon>Alteromonas</taxon>
    </lineage>
</organism>
<evidence type="ECO:0000256" key="5">
    <source>
        <dbReference type="ARBA" id="ARBA00022840"/>
    </source>
</evidence>
<feature type="binding site" evidence="11">
    <location>
        <position position="18"/>
    </location>
    <ligand>
        <name>ATP</name>
        <dbReference type="ChEBI" id="CHEBI:30616"/>
    </ligand>
</feature>
<feature type="binding site" evidence="11">
    <location>
        <position position="255"/>
    </location>
    <ligand>
        <name>ATP</name>
        <dbReference type="ChEBI" id="CHEBI:30616"/>
    </ligand>
</feature>
<comment type="function">
    <text evidence="7 11">ATPase subunit of a proteasome-like degradation complex; this subunit has chaperone activity. The binding of ATP and its subsequent hydrolysis by HslU are essential for unfolding of protein substrates subsequently hydrolyzed by HslV. HslU recognizes the N-terminal part of its protein substrates and unfolds these before they are guided to HslV for hydrolysis.</text>
</comment>
<evidence type="ECO:0000256" key="1">
    <source>
        <dbReference type="ARBA" id="ARBA00004496"/>
    </source>
</evidence>
<dbReference type="SMART" id="SM01086">
    <property type="entry name" value="ClpB_D2-small"/>
    <property type="match status" value="1"/>
</dbReference>